<accession>A0A438KPT1</accession>
<comment type="caution">
    <text evidence="1">The sequence shown here is derived from an EMBL/GenBank/DDBJ whole genome shotgun (WGS) entry which is preliminary data.</text>
</comment>
<name>A0A438KPT1_VITVI</name>
<sequence length="272" mass="30995">MSSSSEYSRLCRLINDSLPPYTESELISVTKQKEKDLLLALSQVSRKIQLWIYELDSDSYDIVFLTADSQYVSIFGKQVAGIIRVLRNILKYLKQEYDDQLGKIYLDSISSCLSNVPWDSLNDVCVGQNGDTQRCSDAFSLRNVQLPESRVVFLGNLVQFFCSLVEQSGSLGVPGGSLDKHPVLCNINNLVPKLLYWCLGKQGNCNNLCISQYFKHKLLMLMIRLSFHIHLQYSILASWLQVLHEYFQDLLLQPICQVKPDENGCLKALHFI</sequence>
<dbReference type="InterPro" id="IPR024875">
    <property type="entry name" value="Protein_Lines"/>
</dbReference>
<dbReference type="AlphaFoldDB" id="A0A438KPT1"/>
<dbReference type="PANTHER" id="PTHR16057">
    <property type="entry name" value="WINS1, 2 PROTEIN"/>
    <property type="match status" value="1"/>
</dbReference>
<dbReference type="EMBL" id="QGNW01000001">
    <property type="protein sequence ID" value="RVX23212.1"/>
    <property type="molecule type" value="Genomic_DNA"/>
</dbReference>
<evidence type="ECO:0000313" key="2">
    <source>
        <dbReference type="Proteomes" id="UP000288805"/>
    </source>
</evidence>
<protein>
    <submittedName>
        <fullName evidence="1">Uncharacterized protein</fullName>
    </submittedName>
</protein>
<dbReference type="PANTHER" id="PTHR16057:SF1">
    <property type="entry name" value="PROTEIN LINES HOMOLOG 1"/>
    <property type="match status" value="1"/>
</dbReference>
<evidence type="ECO:0000313" key="1">
    <source>
        <dbReference type="EMBL" id="RVX23212.1"/>
    </source>
</evidence>
<proteinExistence type="predicted"/>
<gene>
    <name evidence="1" type="ORF">CK203_000252</name>
</gene>
<dbReference type="Proteomes" id="UP000288805">
    <property type="component" value="Unassembled WGS sequence"/>
</dbReference>
<organism evidence="1 2">
    <name type="scientific">Vitis vinifera</name>
    <name type="common">Grape</name>
    <dbReference type="NCBI Taxonomy" id="29760"/>
    <lineage>
        <taxon>Eukaryota</taxon>
        <taxon>Viridiplantae</taxon>
        <taxon>Streptophyta</taxon>
        <taxon>Embryophyta</taxon>
        <taxon>Tracheophyta</taxon>
        <taxon>Spermatophyta</taxon>
        <taxon>Magnoliopsida</taxon>
        <taxon>eudicotyledons</taxon>
        <taxon>Gunneridae</taxon>
        <taxon>Pentapetalae</taxon>
        <taxon>rosids</taxon>
        <taxon>Vitales</taxon>
        <taxon>Vitaceae</taxon>
        <taxon>Viteae</taxon>
        <taxon>Vitis</taxon>
    </lineage>
</organism>
<reference evidence="1 2" key="1">
    <citation type="journal article" date="2018" name="PLoS Genet.">
        <title>Population sequencing reveals clonal diversity and ancestral inbreeding in the grapevine cultivar Chardonnay.</title>
        <authorList>
            <person name="Roach M.J."/>
            <person name="Johnson D.L."/>
            <person name="Bohlmann J."/>
            <person name="van Vuuren H.J."/>
            <person name="Jones S.J."/>
            <person name="Pretorius I.S."/>
            <person name="Schmidt S.A."/>
            <person name="Borneman A.R."/>
        </authorList>
    </citation>
    <scope>NUCLEOTIDE SEQUENCE [LARGE SCALE GENOMIC DNA]</scope>
    <source>
        <strain evidence="2">cv. Chardonnay</strain>
        <tissue evidence="1">Leaf</tissue>
    </source>
</reference>